<gene>
    <name evidence="1" type="ORF">LCIVAC01_01150</name>
</gene>
<name>A0A481YS81_9VIRU</name>
<dbReference type="InterPro" id="IPR043822">
    <property type="entry name" value="EsV_1_7_cys"/>
</dbReference>
<dbReference type="GO" id="GO:0004519">
    <property type="term" value="F:endonuclease activity"/>
    <property type="evidence" value="ECO:0007669"/>
    <property type="project" value="UniProtKB-KW"/>
</dbReference>
<accession>A0A481YS81</accession>
<reference evidence="1" key="1">
    <citation type="journal article" date="2019" name="MBio">
        <title>Virus Genomes from Deep Sea Sediments Expand the Ocean Megavirome and Support Independent Origins of Viral Gigantism.</title>
        <authorList>
            <person name="Backstrom D."/>
            <person name="Yutin N."/>
            <person name="Jorgensen S.L."/>
            <person name="Dharamshi J."/>
            <person name="Homa F."/>
            <person name="Zaremba-Niedwiedzka K."/>
            <person name="Spang A."/>
            <person name="Wolf Y.I."/>
            <person name="Koonin E.V."/>
            <person name="Ettema T.J."/>
        </authorList>
    </citation>
    <scope>NUCLEOTIDE SEQUENCE</scope>
</reference>
<organism evidence="1">
    <name type="scientific">Iridovirus LCIVAC01</name>
    <dbReference type="NCBI Taxonomy" id="2506607"/>
    <lineage>
        <taxon>Viruses</taxon>
        <taxon>Varidnaviria</taxon>
        <taxon>Bamfordvirae</taxon>
        <taxon>Nucleocytoviricota</taxon>
        <taxon>Megaviricetes</taxon>
        <taxon>Pimascovirales</taxon>
        <taxon>Pimascovirales incertae sedis</taxon>
        <taxon>Iridoviridae</taxon>
    </lineage>
</organism>
<keyword evidence="1" id="KW-0255">Endonuclease</keyword>
<sequence length="364" mass="42337">MTKKCKCGKHPYFGFPGDKRATCCSNCKEDGMVDIKNKKCPCGKIPYFGFSQDNKASCCISCKKDGMVDIKNKKCPCGKRVSFGFPQDNKVTCCANCKKDGMIDIKRKKCYCGSGKRIIFGFLTDKKRICCSSCKKDGMVNIDNINVKKCYCGSGKIPIFGNPEDKSPSCCIKCKKDRMINIRDKRCLANGHGFMCPRWANPYYDRFCTHCFAKLFPNHPKTANICKHAKELKVVNYISSKYEGFLHDKIIGPSRRRIDLRKRIKDTLLCIEIDEFQHRRSGYSEENDEVRYNDLSMDFSGKYIFIRYNPDKFKDERGKKRNPKFETRMDVLEKEMKKQMLRIEQEENKELLEIHHLFFDMMHS</sequence>
<dbReference type="SMART" id="SM01425">
    <property type="entry name" value="EsV_1_7"/>
    <property type="match status" value="5"/>
</dbReference>
<protein>
    <submittedName>
        <fullName evidence="1">Endonuclease</fullName>
    </submittedName>
</protein>
<dbReference type="Pfam" id="PF19114">
    <property type="entry name" value="EsV_1_7_cys"/>
    <property type="match status" value="5"/>
</dbReference>
<keyword evidence="1" id="KW-0540">Nuclease</keyword>
<proteinExistence type="predicted"/>
<evidence type="ECO:0000313" key="1">
    <source>
        <dbReference type="EMBL" id="QBK85306.1"/>
    </source>
</evidence>
<dbReference type="EMBL" id="MK500314">
    <property type="protein sequence ID" value="QBK85306.1"/>
    <property type="molecule type" value="Genomic_DNA"/>
</dbReference>
<keyword evidence="1" id="KW-0378">Hydrolase</keyword>